<dbReference type="GO" id="GO:0046872">
    <property type="term" value="F:metal ion binding"/>
    <property type="evidence" value="ECO:0007669"/>
    <property type="project" value="UniProtKB-UniRule"/>
</dbReference>
<feature type="binding site" evidence="4">
    <location>
        <position position="347"/>
    </location>
    <ligand>
        <name>Mg(2+)</name>
        <dbReference type="ChEBI" id="CHEBI:18420"/>
        <note>structural</note>
    </ligand>
</feature>
<protein>
    <recommendedName>
        <fullName evidence="4">Cyanuric acid amidohydrolase</fullName>
        <shortName evidence="4">CAH</shortName>
        <ecNumber evidence="4">3.5.2.15</ecNumber>
    </recommendedName>
</protein>
<comment type="similarity">
    <text evidence="1 4">Belongs to the cyclic amide hydrolase (CyAH) family.</text>
</comment>
<evidence type="ECO:0000256" key="3">
    <source>
        <dbReference type="ARBA" id="ARBA00022801"/>
    </source>
</evidence>
<dbReference type="EMBL" id="JAMOIM010000008">
    <property type="protein sequence ID" value="MCW6509085.1"/>
    <property type="molecule type" value="Genomic_DNA"/>
</dbReference>
<feature type="site" description="Important for substrate specificity" evidence="4">
    <location>
        <position position="313"/>
    </location>
</feature>
<evidence type="ECO:0000256" key="1">
    <source>
        <dbReference type="ARBA" id="ARBA00010947"/>
    </source>
</evidence>
<comment type="domain">
    <text evidence="4">The monomer structure is formed from three repeating units (RUs) that share the same structure as one another. The monomer, the active site and substrate all possess threefold rotational symmetry, to the extent that the active site possesses three potential Ser-Lys catalytic dyads. It is possible that any or all of the three active-site serines may act as nucleophile (albeit only one can do so per catalytic cycle).</text>
</comment>
<dbReference type="InterPro" id="IPR043008">
    <property type="entry name" value="AtzD/Barbiturase_RUA"/>
</dbReference>
<feature type="binding site" evidence="4">
    <location>
        <begin position="73"/>
        <end position="74"/>
    </location>
    <ligand>
        <name>substrate</name>
    </ligand>
</feature>
<dbReference type="Pfam" id="PF09663">
    <property type="entry name" value="Amido_AtzD_TrzD"/>
    <property type="match status" value="1"/>
</dbReference>
<evidence type="ECO:0000256" key="2">
    <source>
        <dbReference type="ARBA" id="ARBA00011881"/>
    </source>
</evidence>
<dbReference type="InterPro" id="IPR043006">
    <property type="entry name" value="AtzD/Barbiturase_RUB"/>
</dbReference>
<evidence type="ECO:0000256" key="4">
    <source>
        <dbReference type="HAMAP-Rule" id="MF_01989"/>
    </source>
</evidence>
<dbReference type="Gene3D" id="3.30.1330.170">
    <property type="entry name" value="Cyanuric acid hydrolase/Barbiturase, RU A"/>
    <property type="match status" value="1"/>
</dbReference>
<dbReference type="EC" id="3.5.2.15" evidence="4"/>
<dbReference type="RefSeq" id="WP_282585450.1">
    <property type="nucleotide sequence ID" value="NZ_JAMOIM010000008.1"/>
</dbReference>
<feature type="active site" description="Nucleophile" evidence="4">
    <location>
        <position position="220"/>
    </location>
</feature>
<comment type="activity regulation">
    <text evidence="4">Inhibited by barbituric acid.</text>
</comment>
<sequence>MTRQAFVHRIAAASPDDVSGLKTAFEEGRIDRSAIVAVFGKTEGNGCVNDFTRALASRALKDLLGPKPCLVMSGGTEGGLSPHFLVFEVREVSTAPAPRALAVGRARTSPLPPEHLGRGAQVDAVAECVKVAMEDAGLKSPEQVHLVQVKCPLLTSDRIAEAAARGKTTATRDTLKSMGLSRAAASLGIAVALGEVNRAKISETAIGTDWSLFSSRASASAGVELAGHEIVVLGHGEGWAGPLRIDHAVMTDAIDIEPVRDALARLGLEANGQLRPAQRMRLKALIAKTEAASTGAIRGLRHTMLNDSDISPTRHARGFTAGALAGLVGHTELYVSGGAEHQGPDGGGPVAVIVEAT</sequence>
<comment type="pathway">
    <text evidence="4">Xenobiotic degradation; atrazine degradation; biuret from cyanurate: step 1/1.</text>
</comment>
<feature type="binding site" evidence="4">
    <location>
        <position position="343"/>
    </location>
    <ligand>
        <name>Mg(2+)</name>
        <dbReference type="ChEBI" id="CHEBI:18420"/>
        <note>structural</note>
    </ligand>
</feature>
<feature type="binding site" evidence="4">
    <location>
        <position position="290"/>
    </location>
    <ligand>
        <name>Mg(2+)</name>
        <dbReference type="ChEBI" id="CHEBI:18420"/>
        <note>structural</note>
    </ligand>
</feature>
<feature type="binding site" evidence="4">
    <location>
        <begin position="220"/>
        <end position="221"/>
    </location>
    <ligand>
        <name>substrate</name>
    </ligand>
</feature>
<feature type="binding site" evidence="4">
    <location>
        <position position="339"/>
    </location>
    <ligand>
        <name>Mg(2+)</name>
        <dbReference type="ChEBI" id="CHEBI:18420"/>
        <note>structural</note>
    </ligand>
</feature>
<keyword evidence="4" id="KW-0460">Magnesium</keyword>
<feature type="binding site" evidence="4">
    <location>
        <position position="182"/>
    </location>
    <ligand>
        <name>substrate</name>
    </ligand>
</feature>
<dbReference type="Gene3D" id="3.30.1330.180">
    <property type="entry name" value="Cyanuric acid hydrolase/Barbiturase, RU B"/>
    <property type="match status" value="1"/>
</dbReference>
<feature type="binding site" evidence="4">
    <location>
        <position position="53"/>
    </location>
    <ligand>
        <name>substrate</name>
    </ligand>
</feature>
<name>A0AA41Z2D4_9HYPH</name>
<keyword evidence="6" id="KW-1185">Reference proteome</keyword>
<accession>A0AA41Z2D4</accession>
<dbReference type="NCBIfam" id="TIGR02714">
    <property type="entry name" value="amido_AtzD_TrzD"/>
    <property type="match status" value="1"/>
</dbReference>
<feature type="binding site" evidence="4">
    <location>
        <begin position="336"/>
        <end position="337"/>
    </location>
    <ligand>
        <name>substrate</name>
    </ligand>
</feature>
<comment type="subunit">
    <text evidence="2 4">Homotetramer.</text>
</comment>
<dbReference type="HAMAP" id="MF_01989">
    <property type="entry name" value="Cyc_amidohydrol"/>
    <property type="match status" value="1"/>
</dbReference>
<organism evidence="5 6">
    <name type="scientific">Lichenifustis flavocetrariae</name>
    <dbReference type="NCBI Taxonomy" id="2949735"/>
    <lineage>
        <taxon>Bacteria</taxon>
        <taxon>Pseudomonadati</taxon>
        <taxon>Pseudomonadota</taxon>
        <taxon>Alphaproteobacteria</taxon>
        <taxon>Hyphomicrobiales</taxon>
        <taxon>Lichenihabitantaceae</taxon>
        <taxon>Lichenifustis</taxon>
    </lineage>
</organism>
<comment type="function">
    <text evidence="4">Responsible for the hydrolysis of cyanuric acid, an intermediate formed during catabolism of s-triazine based compounds in herbicides such as atrazine and polymers such as melamine. Catalyzes the hydrolytic opening of the s-triazine ring of cyanuric acid (2,4,6-trihydroxy-s-triazine) to yield carbon dioxide and carboxybiuret, which spontaneously decarboxylates to biuret.</text>
</comment>
<feature type="binding site" evidence="4">
    <location>
        <position position="344"/>
    </location>
    <ligand>
        <name>Mg(2+)</name>
        <dbReference type="ChEBI" id="CHEBI:18420"/>
        <note>structural</note>
    </ligand>
</feature>
<evidence type="ECO:0000313" key="6">
    <source>
        <dbReference type="Proteomes" id="UP001165667"/>
    </source>
</evidence>
<feature type="binding site" evidence="4">
    <location>
        <position position="317"/>
    </location>
    <ligand>
        <name>substrate</name>
    </ligand>
</feature>
<dbReference type="GO" id="GO:0019381">
    <property type="term" value="P:atrazine catabolic process"/>
    <property type="evidence" value="ECO:0007669"/>
    <property type="project" value="UniProtKB-UniRule"/>
</dbReference>
<reference evidence="5" key="1">
    <citation type="submission" date="2022-05" db="EMBL/GenBank/DDBJ databases">
        <authorList>
            <person name="Pankratov T."/>
        </authorList>
    </citation>
    <scope>NUCLEOTIDE SEQUENCE</scope>
    <source>
        <strain evidence="5">BP6-180914</strain>
    </source>
</reference>
<feature type="region of interest" description="RU A" evidence="4">
    <location>
        <begin position="1"/>
        <end position="93"/>
    </location>
</feature>
<feature type="region of interest" description="RU B" evidence="4">
    <location>
        <begin position="100"/>
        <end position="237"/>
    </location>
</feature>
<dbReference type="Proteomes" id="UP001165667">
    <property type="component" value="Unassembled WGS sequence"/>
</dbReference>
<dbReference type="InterPro" id="IPR043007">
    <property type="entry name" value="AtzD/Barbiturase_RUC"/>
</dbReference>
<dbReference type="GO" id="GO:0018753">
    <property type="term" value="F:cyanuric acid amidohydrolase activity"/>
    <property type="evidence" value="ECO:0007669"/>
    <property type="project" value="UniProtKB-UniRule"/>
</dbReference>
<keyword evidence="3 4" id="KW-0378">Hydrolase</keyword>
<feature type="active site" evidence="4">
    <location>
        <position position="150"/>
    </location>
</feature>
<feature type="region of interest" description="RU C" evidence="4">
    <location>
        <begin position="243"/>
        <end position="357"/>
    </location>
</feature>
<gene>
    <name evidence="5" type="ORF">M8523_13735</name>
</gene>
<comment type="catalytic activity">
    <reaction evidence="4">
        <text>cyanurate + H2O = 1-carboxybiuret + H(+)</text>
        <dbReference type="Rhea" id="RHEA:70363"/>
        <dbReference type="ChEBI" id="CHEBI:15377"/>
        <dbReference type="ChEBI" id="CHEBI:15378"/>
        <dbReference type="ChEBI" id="CHEBI:38028"/>
        <dbReference type="ChEBI" id="CHEBI:142864"/>
        <dbReference type="EC" id="3.5.2.15"/>
    </reaction>
</comment>
<keyword evidence="4" id="KW-0479">Metal-binding</keyword>
<dbReference type="InterPro" id="IPR014086">
    <property type="entry name" value="AtzD/Barbiturase"/>
</dbReference>
<comment type="caution">
    <text evidence="4">Lacks conserved residue(s) required for the propagation of feature annotation.</text>
</comment>
<dbReference type="AlphaFoldDB" id="A0AA41Z2D4"/>
<feature type="binding site" evidence="4">
    <location>
        <position position="342"/>
    </location>
    <ligand>
        <name>Mg(2+)</name>
        <dbReference type="ChEBI" id="CHEBI:18420"/>
        <note>structural</note>
    </ligand>
</feature>
<dbReference type="Gene3D" id="3.30.1330.160">
    <property type="entry name" value="Cyanuric acid hydrolase/Barbituras, RU C"/>
    <property type="match status" value="1"/>
</dbReference>
<comment type="caution">
    <text evidence="5">The sequence shown here is derived from an EMBL/GenBank/DDBJ whole genome shotgun (WGS) entry which is preliminary data.</text>
</comment>
<evidence type="ECO:0000313" key="5">
    <source>
        <dbReference type="EMBL" id="MCW6509085.1"/>
    </source>
</evidence>
<proteinExistence type="inferred from homology"/>